<gene>
    <name evidence="1" type="ORF">F2Q69_00057920</name>
</gene>
<name>A0A8S9MWX7_BRACR</name>
<organism evidence="1 2">
    <name type="scientific">Brassica cretica</name>
    <name type="common">Mustard</name>
    <dbReference type="NCBI Taxonomy" id="69181"/>
    <lineage>
        <taxon>Eukaryota</taxon>
        <taxon>Viridiplantae</taxon>
        <taxon>Streptophyta</taxon>
        <taxon>Embryophyta</taxon>
        <taxon>Tracheophyta</taxon>
        <taxon>Spermatophyta</taxon>
        <taxon>Magnoliopsida</taxon>
        <taxon>eudicotyledons</taxon>
        <taxon>Gunneridae</taxon>
        <taxon>Pentapetalae</taxon>
        <taxon>rosids</taxon>
        <taxon>malvids</taxon>
        <taxon>Brassicales</taxon>
        <taxon>Brassicaceae</taxon>
        <taxon>Brassiceae</taxon>
        <taxon>Brassica</taxon>
    </lineage>
</organism>
<proteinExistence type="predicted"/>
<sequence>MVQMIVRKSNYQDLKGAQDSRSIDSRDDLCCRIGSDKQAIYKHGTSEKWKVVTLRRDFCFCGVLGGDRSELNRFVLLEADVSTPFKCGIKLHGA</sequence>
<evidence type="ECO:0000313" key="2">
    <source>
        <dbReference type="Proteomes" id="UP000712600"/>
    </source>
</evidence>
<protein>
    <submittedName>
        <fullName evidence="1">Uncharacterized protein</fullName>
    </submittedName>
</protein>
<dbReference type="AlphaFoldDB" id="A0A8S9MWX7"/>
<dbReference type="EMBL" id="QGKX02002183">
    <property type="protein sequence ID" value="KAF3485929.1"/>
    <property type="molecule type" value="Genomic_DNA"/>
</dbReference>
<dbReference type="Proteomes" id="UP000712600">
    <property type="component" value="Unassembled WGS sequence"/>
</dbReference>
<evidence type="ECO:0000313" key="1">
    <source>
        <dbReference type="EMBL" id="KAF3485929.1"/>
    </source>
</evidence>
<reference evidence="1" key="1">
    <citation type="submission" date="2019-12" db="EMBL/GenBank/DDBJ databases">
        <title>Genome sequencing and annotation of Brassica cretica.</title>
        <authorList>
            <person name="Studholme D.J."/>
            <person name="Sarris P."/>
        </authorList>
    </citation>
    <scope>NUCLEOTIDE SEQUENCE</scope>
    <source>
        <strain evidence="1">PFS-109/04</strain>
        <tissue evidence="1">Leaf</tissue>
    </source>
</reference>
<accession>A0A8S9MWX7</accession>
<comment type="caution">
    <text evidence="1">The sequence shown here is derived from an EMBL/GenBank/DDBJ whole genome shotgun (WGS) entry which is preliminary data.</text>
</comment>